<feature type="transmembrane region" description="Helical" evidence="2">
    <location>
        <begin position="112"/>
        <end position="131"/>
    </location>
</feature>
<keyword evidence="2" id="KW-0812">Transmembrane</keyword>
<evidence type="ECO:0000256" key="2">
    <source>
        <dbReference type="SAM" id="Phobius"/>
    </source>
</evidence>
<keyword evidence="3" id="KW-1185">Reference proteome</keyword>
<dbReference type="Proteomes" id="UP000813463">
    <property type="component" value="Chromosome 3"/>
</dbReference>
<dbReference type="GO" id="GO:0071486">
    <property type="term" value="P:cellular response to high light intensity"/>
    <property type="evidence" value="ECO:0007669"/>
    <property type="project" value="InterPro"/>
</dbReference>
<dbReference type="KEGG" id="soe:110787253"/>
<sequence length="209" mass="22296">MMTTMTTAHVVHCELQPPRQSPRLGPDSSSSPDQAKIILQPRMCTLRSYASDSGSGVIKSIITKSKDGVGVGVGIGGGVDGNDQEEELLSPFFANLYDYIESSKKSQDFEIITGRLAMIVFAATIGAELATGNSVFKKMDVQGITEGLGACMAAVTCAAAFAYSSNARKKVGRIFTISCNAFIDTLVDNIIDGLFYENDEDDQSNDSNL</sequence>
<name>A0A9R0IE11_SPIOL</name>
<dbReference type="InterPro" id="IPR044971">
    <property type="entry name" value="SEP2"/>
</dbReference>
<dbReference type="OrthoDB" id="1937750at2759"/>
<protein>
    <submittedName>
        <fullName evidence="4">Stress enhanced protein 2, chloroplastic</fullName>
    </submittedName>
</protein>
<evidence type="ECO:0000313" key="4">
    <source>
        <dbReference type="RefSeq" id="XP_021847528.1"/>
    </source>
</evidence>
<feature type="transmembrane region" description="Helical" evidence="2">
    <location>
        <begin position="143"/>
        <end position="163"/>
    </location>
</feature>
<dbReference type="AlphaFoldDB" id="A0A9R0IE11"/>
<reference evidence="4" key="2">
    <citation type="submission" date="2025-08" db="UniProtKB">
        <authorList>
            <consortium name="RefSeq"/>
        </authorList>
    </citation>
    <scope>IDENTIFICATION</scope>
    <source>
        <tissue evidence="4">Leaf</tissue>
    </source>
</reference>
<dbReference type="GeneID" id="110787253"/>
<accession>A0A9R0IE11</accession>
<evidence type="ECO:0000313" key="3">
    <source>
        <dbReference type="Proteomes" id="UP000813463"/>
    </source>
</evidence>
<evidence type="ECO:0000256" key="1">
    <source>
        <dbReference type="SAM" id="MobiDB-lite"/>
    </source>
</evidence>
<keyword evidence="2" id="KW-1133">Transmembrane helix</keyword>
<keyword evidence="2" id="KW-0472">Membrane</keyword>
<dbReference type="PANTHER" id="PTHR36490:SF1">
    <property type="entry name" value="STRESS ENHANCED PROTEIN 2, CHLOROPLASTIC"/>
    <property type="match status" value="1"/>
</dbReference>
<organism evidence="3 4">
    <name type="scientific">Spinacia oleracea</name>
    <name type="common">Spinach</name>
    <dbReference type="NCBI Taxonomy" id="3562"/>
    <lineage>
        <taxon>Eukaryota</taxon>
        <taxon>Viridiplantae</taxon>
        <taxon>Streptophyta</taxon>
        <taxon>Embryophyta</taxon>
        <taxon>Tracheophyta</taxon>
        <taxon>Spermatophyta</taxon>
        <taxon>Magnoliopsida</taxon>
        <taxon>eudicotyledons</taxon>
        <taxon>Gunneridae</taxon>
        <taxon>Pentapetalae</taxon>
        <taxon>Caryophyllales</taxon>
        <taxon>Chenopodiaceae</taxon>
        <taxon>Chenopodioideae</taxon>
        <taxon>Anserineae</taxon>
        <taxon>Spinacia</taxon>
    </lineage>
</organism>
<dbReference type="RefSeq" id="XP_021847528.1">
    <property type="nucleotide sequence ID" value="XM_021991836.2"/>
</dbReference>
<dbReference type="PANTHER" id="PTHR36490">
    <property type="entry name" value="STRESS ENHANCED PROTEIN 2, CHLOROPLASTIC"/>
    <property type="match status" value="1"/>
</dbReference>
<reference evidence="3" key="1">
    <citation type="journal article" date="2021" name="Nat. Commun.">
        <title>Genomic analyses provide insights into spinach domestication and the genetic basis of agronomic traits.</title>
        <authorList>
            <person name="Cai X."/>
            <person name="Sun X."/>
            <person name="Xu C."/>
            <person name="Sun H."/>
            <person name="Wang X."/>
            <person name="Ge C."/>
            <person name="Zhang Z."/>
            <person name="Wang Q."/>
            <person name="Fei Z."/>
            <person name="Jiao C."/>
            <person name="Wang Q."/>
        </authorList>
    </citation>
    <scope>NUCLEOTIDE SEQUENCE [LARGE SCALE GENOMIC DNA]</scope>
    <source>
        <strain evidence="3">cv. Varoflay</strain>
    </source>
</reference>
<feature type="region of interest" description="Disordered" evidence="1">
    <location>
        <begin position="1"/>
        <end position="32"/>
    </location>
</feature>
<gene>
    <name evidence="4" type="primary">LOC110787253</name>
</gene>
<proteinExistence type="predicted"/>